<keyword evidence="4 13" id="KW-0808">Transferase</keyword>
<keyword evidence="7" id="KW-0010">Activator</keyword>
<dbReference type="InterPro" id="IPR008332">
    <property type="entry name" value="MethylG_MeTrfase_N"/>
</dbReference>
<dbReference type="InterPro" id="IPR036631">
    <property type="entry name" value="MGMT_N_sf"/>
</dbReference>
<dbReference type="Pfam" id="PF01035">
    <property type="entry name" value="DNA_binding_1"/>
    <property type="match status" value="1"/>
</dbReference>
<organism evidence="13 14">
    <name type="scientific">Vogesella facilis</name>
    <dbReference type="NCBI Taxonomy" id="1655232"/>
    <lineage>
        <taxon>Bacteria</taxon>
        <taxon>Pseudomonadati</taxon>
        <taxon>Pseudomonadota</taxon>
        <taxon>Betaproteobacteria</taxon>
        <taxon>Neisseriales</taxon>
        <taxon>Chromobacteriaceae</taxon>
        <taxon>Vogesella</taxon>
    </lineage>
</organism>
<dbReference type="GO" id="GO:0032259">
    <property type="term" value="P:methylation"/>
    <property type="evidence" value="ECO:0007669"/>
    <property type="project" value="UniProtKB-KW"/>
</dbReference>
<dbReference type="InterPro" id="IPR001497">
    <property type="entry name" value="MethylDNA_cys_MeTrfase_AS"/>
</dbReference>
<dbReference type="InterPro" id="IPR009057">
    <property type="entry name" value="Homeodomain-like_sf"/>
</dbReference>
<evidence type="ECO:0000313" key="13">
    <source>
        <dbReference type="EMBL" id="MFC3532899.1"/>
    </source>
</evidence>
<dbReference type="PIRSF" id="PIRSF000409">
    <property type="entry name" value="Ada"/>
    <property type="match status" value="1"/>
</dbReference>
<comment type="cofactor">
    <cofactor evidence="2">
        <name>Zn(2+)</name>
        <dbReference type="ChEBI" id="CHEBI:29105"/>
    </cofactor>
</comment>
<dbReference type="PANTHER" id="PTHR10815">
    <property type="entry name" value="METHYLATED-DNA--PROTEIN-CYSTEINE METHYLTRANSFERASE"/>
    <property type="match status" value="1"/>
</dbReference>
<dbReference type="GO" id="GO:0008168">
    <property type="term" value="F:methyltransferase activity"/>
    <property type="evidence" value="ECO:0007669"/>
    <property type="project" value="UniProtKB-KW"/>
</dbReference>
<accession>A0ABV7RF74</accession>
<evidence type="ECO:0000256" key="3">
    <source>
        <dbReference type="ARBA" id="ARBA00022603"/>
    </source>
</evidence>
<dbReference type="PANTHER" id="PTHR10815:SF14">
    <property type="entry name" value="BIFUNCTIONAL TRANSCRIPTIONAL ACTIVATOR_DNA REPAIR ENZYME ADA"/>
    <property type="match status" value="1"/>
</dbReference>
<dbReference type="EMBL" id="JBHRXN010000031">
    <property type="protein sequence ID" value="MFC3532899.1"/>
    <property type="molecule type" value="Genomic_DNA"/>
</dbReference>
<dbReference type="GO" id="GO:0003677">
    <property type="term" value="F:DNA binding"/>
    <property type="evidence" value="ECO:0007669"/>
    <property type="project" value="UniProtKB-KW"/>
</dbReference>
<reference evidence="14" key="1">
    <citation type="journal article" date="2019" name="Int. J. Syst. Evol. Microbiol.">
        <title>The Global Catalogue of Microorganisms (GCM) 10K type strain sequencing project: providing services to taxonomists for standard genome sequencing and annotation.</title>
        <authorList>
            <consortium name="The Broad Institute Genomics Platform"/>
            <consortium name="The Broad Institute Genome Sequencing Center for Infectious Disease"/>
            <person name="Wu L."/>
            <person name="Ma J."/>
        </authorList>
    </citation>
    <scope>NUCLEOTIDE SEQUENCE [LARGE SCALE GENOMIC DNA]</scope>
    <source>
        <strain evidence="14">KCTC 42742</strain>
    </source>
</reference>
<evidence type="ECO:0000259" key="12">
    <source>
        <dbReference type="PROSITE" id="PS01124"/>
    </source>
</evidence>
<dbReference type="NCBIfam" id="TIGR00589">
    <property type="entry name" value="ogt"/>
    <property type="match status" value="1"/>
</dbReference>
<dbReference type="InterPro" id="IPR036388">
    <property type="entry name" value="WH-like_DNA-bd_sf"/>
</dbReference>
<evidence type="ECO:0000256" key="4">
    <source>
        <dbReference type="ARBA" id="ARBA00022679"/>
    </source>
</evidence>
<dbReference type="InterPro" id="IPR035451">
    <property type="entry name" value="Ada-like_dom_sf"/>
</dbReference>
<evidence type="ECO:0000256" key="1">
    <source>
        <dbReference type="ARBA" id="ARBA00001286"/>
    </source>
</evidence>
<name>A0ABV7RF74_9NEIS</name>
<feature type="compositionally biased region" description="Basic and acidic residues" evidence="11">
    <location>
        <begin position="362"/>
        <end position="377"/>
    </location>
</feature>
<keyword evidence="14" id="KW-1185">Reference proteome</keyword>
<evidence type="ECO:0000256" key="10">
    <source>
        <dbReference type="ARBA" id="ARBA00049348"/>
    </source>
</evidence>
<dbReference type="InterPro" id="IPR036217">
    <property type="entry name" value="MethylDNA_cys_MeTrfase_DNAb"/>
</dbReference>
<evidence type="ECO:0000313" key="14">
    <source>
        <dbReference type="Proteomes" id="UP001595741"/>
    </source>
</evidence>
<evidence type="ECO:0000256" key="2">
    <source>
        <dbReference type="ARBA" id="ARBA00001947"/>
    </source>
</evidence>
<dbReference type="SMART" id="SM00342">
    <property type="entry name" value="HTH_ARAC"/>
    <property type="match status" value="1"/>
</dbReference>
<evidence type="ECO:0000256" key="7">
    <source>
        <dbReference type="ARBA" id="ARBA00023159"/>
    </source>
</evidence>
<dbReference type="SUPFAM" id="SSF57884">
    <property type="entry name" value="Ada DNA repair protein, N-terminal domain (N-Ada 10)"/>
    <property type="match status" value="1"/>
</dbReference>
<keyword evidence="9" id="KW-0234">DNA repair</keyword>
<evidence type="ECO:0000256" key="11">
    <source>
        <dbReference type="SAM" id="MobiDB-lite"/>
    </source>
</evidence>
<evidence type="ECO:0000256" key="5">
    <source>
        <dbReference type="ARBA" id="ARBA00022763"/>
    </source>
</evidence>
<dbReference type="PROSITE" id="PS01124">
    <property type="entry name" value="HTH_ARAC_FAMILY_2"/>
    <property type="match status" value="1"/>
</dbReference>
<keyword evidence="5" id="KW-0227">DNA damage</keyword>
<evidence type="ECO:0000256" key="9">
    <source>
        <dbReference type="ARBA" id="ARBA00023204"/>
    </source>
</evidence>
<feature type="region of interest" description="Disordered" evidence="11">
    <location>
        <begin position="353"/>
        <end position="377"/>
    </location>
</feature>
<comment type="catalytic activity">
    <reaction evidence="1">
        <text>a 4-O-methyl-thymidine in DNA + L-cysteinyl-[protein] = a thymidine in DNA + S-methyl-L-cysteinyl-[protein]</text>
        <dbReference type="Rhea" id="RHEA:53428"/>
        <dbReference type="Rhea" id="RHEA-COMP:10131"/>
        <dbReference type="Rhea" id="RHEA-COMP:10132"/>
        <dbReference type="Rhea" id="RHEA-COMP:13555"/>
        <dbReference type="Rhea" id="RHEA-COMP:13556"/>
        <dbReference type="ChEBI" id="CHEBI:29950"/>
        <dbReference type="ChEBI" id="CHEBI:82612"/>
        <dbReference type="ChEBI" id="CHEBI:137386"/>
        <dbReference type="ChEBI" id="CHEBI:137387"/>
        <dbReference type="EC" id="2.1.1.63"/>
    </reaction>
</comment>
<keyword evidence="6" id="KW-0805">Transcription regulation</keyword>
<comment type="caution">
    <text evidence="13">The sequence shown here is derived from an EMBL/GenBank/DDBJ whole genome shotgun (WGS) entry which is preliminary data.</text>
</comment>
<protein>
    <submittedName>
        <fullName evidence="13">Bifunctional DNA-binding transcriptional regulator/O6-methylguanine-DNA methyltransferase Ada</fullName>
        <ecNumber evidence="13">2.1.1.-</ecNumber>
    </submittedName>
</protein>
<dbReference type="InterPro" id="IPR014048">
    <property type="entry name" value="MethylDNA_cys_MeTrfase_DNA-bd"/>
</dbReference>
<keyword evidence="8" id="KW-0804">Transcription</keyword>
<proteinExistence type="predicted"/>
<dbReference type="InterPro" id="IPR004026">
    <property type="entry name" value="Ada_DNA_repair_Zn-bd"/>
</dbReference>
<comment type="catalytic activity">
    <reaction evidence="10">
        <text>a 6-O-methyl-2'-deoxyguanosine in DNA + L-cysteinyl-[protein] = S-methyl-L-cysteinyl-[protein] + a 2'-deoxyguanosine in DNA</text>
        <dbReference type="Rhea" id="RHEA:24000"/>
        <dbReference type="Rhea" id="RHEA-COMP:10131"/>
        <dbReference type="Rhea" id="RHEA-COMP:10132"/>
        <dbReference type="Rhea" id="RHEA-COMP:11367"/>
        <dbReference type="Rhea" id="RHEA-COMP:11368"/>
        <dbReference type="ChEBI" id="CHEBI:29950"/>
        <dbReference type="ChEBI" id="CHEBI:82612"/>
        <dbReference type="ChEBI" id="CHEBI:85445"/>
        <dbReference type="ChEBI" id="CHEBI:85448"/>
        <dbReference type="EC" id="2.1.1.63"/>
    </reaction>
</comment>
<dbReference type="Gene3D" id="3.30.160.70">
    <property type="entry name" value="Methylated DNA-protein cysteine methyltransferase domain"/>
    <property type="match status" value="1"/>
</dbReference>
<dbReference type="Pfam" id="PF12833">
    <property type="entry name" value="HTH_18"/>
    <property type="match status" value="1"/>
</dbReference>
<sequence length="377" mass="40243">MKQSTQDSGTSSSDPRWQAVLARDAGADGQFVYAVQSTGIFCRPSCPSRHARPENVRFYPDAAAASAAGYRPCRRCRPEAESPAQQQAALIARLCRQIEDAEQAPTLAALAASAGLSPYHLQRVFKAATGLSPKAYASAHRAARLRQSLQATPSVTEAIYQAGYNASSRFYEQSAALLGMTPSAWRAGGKAQHIHFAIAQCSLGALLVAQSERGICAILLGDDADSLLRELQDRFPAANLIGGDAGYEQLVAQVVGFIEAPQQGLALPLDIRGTAFQQRVWQALRTIPPGQTLSYSEVAARIGAPRAVRAVAQACAANALAVAIPCHRVVRTDGSLSGYRWGVARKAELLAREANSPAADTPARRDISRLPDEARRE</sequence>
<dbReference type="NCBIfam" id="NF011964">
    <property type="entry name" value="PRK15435.1"/>
    <property type="match status" value="1"/>
</dbReference>
<dbReference type="PROSITE" id="PS00374">
    <property type="entry name" value="MGMT"/>
    <property type="match status" value="1"/>
</dbReference>
<dbReference type="CDD" id="cd06445">
    <property type="entry name" value="ATase"/>
    <property type="match status" value="1"/>
</dbReference>
<dbReference type="SUPFAM" id="SSF53155">
    <property type="entry name" value="Methylated DNA-protein cysteine methyltransferase domain"/>
    <property type="match status" value="1"/>
</dbReference>
<keyword evidence="13" id="KW-0238">DNA-binding</keyword>
<gene>
    <name evidence="13" type="primary">ada</name>
    <name evidence="13" type="ORF">ACFOLG_11980</name>
</gene>
<keyword evidence="3 13" id="KW-0489">Methyltransferase</keyword>
<dbReference type="RefSeq" id="WP_386092048.1">
    <property type="nucleotide sequence ID" value="NZ_JBHRXN010000031.1"/>
</dbReference>
<dbReference type="InterPro" id="IPR018060">
    <property type="entry name" value="HTH_AraC"/>
</dbReference>
<dbReference type="Pfam" id="PF02805">
    <property type="entry name" value="Ada_Zn_binding"/>
    <property type="match status" value="1"/>
</dbReference>
<dbReference type="Gene3D" id="1.10.10.60">
    <property type="entry name" value="Homeodomain-like"/>
    <property type="match status" value="1"/>
</dbReference>
<evidence type="ECO:0000256" key="6">
    <source>
        <dbReference type="ARBA" id="ARBA00023015"/>
    </source>
</evidence>
<dbReference type="SUPFAM" id="SSF46767">
    <property type="entry name" value="Methylated DNA-protein cysteine methyltransferase, C-terminal domain"/>
    <property type="match status" value="1"/>
</dbReference>
<dbReference type="Gene3D" id="3.40.10.10">
    <property type="entry name" value="DNA Methylphosphotriester Repair Domain"/>
    <property type="match status" value="1"/>
</dbReference>
<dbReference type="EC" id="2.1.1.-" evidence="13"/>
<feature type="domain" description="HTH araC/xylS-type" evidence="12">
    <location>
        <begin position="88"/>
        <end position="188"/>
    </location>
</feature>
<dbReference type="Gene3D" id="1.10.10.10">
    <property type="entry name" value="Winged helix-like DNA-binding domain superfamily/Winged helix DNA-binding domain"/>
    <property type="match status" value="1"/>
</dbReference>
<dbReference type="Proteomes" id="UP001595741">
    <property type="component" value="Unassembled WGS sequence"/>
</dbReference>
<dbReference type="SUPFAM" id="SSF46689">
    <property type="entry name" value="Homeodomain-like"/>
    <property type="match status" value="1"/>
</dbReference>
<dbReference type="Pfam" id="PF02870">
    <property type="entry name" value="Methyltransf_1N"/>
    <property type="match status" value="1"/>
</dbReference>
<dbReference type="InterPro" id="IPR016221">
    <property type="entry name" value="Bifunct_regulatory_prot_Ada"/>
</dbReference>
<evidence type="ECO:0000256" key="8">
    <source>
        <dbReference type="ARBA" id="ARBA00023163"/>
    </source>
</evidence>